<evidence type="ECO:0000256" key="7">
    <source>
        <dbReference type="ARBA" id="ARBA00023224"/>
    </source>
</evidence>
<dbReference type="SUPFAM" id="SSF81321">
    <property type="entry name" value="Family A G protein-coupled receptor-like"/>
    <property type="match status" value="1"/>
</dbReference>
<dbReference type="GO" id="GO:0005886">
    <property type="term" value="C:plasma membrane"/>
    <property type="evidence" value="ECO:0007669"/>
    <property type="project" value="TreeGrafter"/>
</dbReference>
<dbReference type="PROSITE" id="PS50261">
    <property type="entry name" value="G_PROTEIN_RECEP_F2_4"/>
    <property type="match status" value="1"/>
</dbReference>
<evidence type="ECO:0000313" key="10">
    <source>
        <dbReference type="EMBL" id="OMJ67236.1"/>
    </source>
</evidence>
<feature type="transmembrane region" description="Helical" evidence="8">
    <location>
        <begin position="12"/>
        <end position="33"/>
    </location>
</feature>
<keyword evidence="7" id="KW-0807">Transducer</keyword>
<evidence type="ECO:0000256" key="3">
    <source>
        <dbReference type="ARBA" id="ARBA00022989"/>
    </source>
</evidence>
<evidence type="ECO:0000313" key="11">
    <source>
        <dbReference type="Proteomes" id="UP000187209"/>
    </source>
</evidence>
<keyword evidence="5 8" id="KW-0472">Membrane</keyword>
<dbReference type="PANTHER" id="PTHR23112">
    <property type="entry name" value="G PROTEIN-COUPLED RECEPTOR 157-RELATED"/>
    <property type="match status" value="1"/>
</dbReference>
<gene>
    <name evidence="10" type="ORF">SteCoe_35654</name>
</gene>
<accession>A0A1R2ARX5</accession>
<feature type="transmembrane region" description="Helical" evidence="8">
    <location>
        <begin position="191"/>
        <end position="207"/>
    </location>
</feature>
<keyword evidence="6" id="KW-0675">Receptor</keyword>
<name>A0A1R2ARX5_9CILI</name>
<dbReference type="Gene3D" id="1.20.1070.10">
    <property type="entry name" value="Rhodopsin 7-helix transmembrane proteins"/>
    <property type="match status" value="1"/>
</dbReference>
<dbReference type="PROSITE" id="PS51257">
    <property type="entry name" value="PROKAR_LIPOPROTEIN"/>
    <property type="match status" value="1"/>
</dbReference>
<dbReference type="AlphaFoldDB" id="A0A1R2ARX5"/>
<evidence type="ECO:0000256" key="4">
    <source>
        <dbReference type="ARBA" id="ARBA00023040"/>
    </source>
</evidence>
<keyword evidence="2 8" id="KW-0812">Transmembrane</keyword>
<evidence type="ECO:0000256" key="5">
    <source>
        <dbReference type="ARBA" id="ARBA00023136"/>
    </source>
</evidence>
<dbReference type="GO" id="GO:0004930">
    <property type="term" value="F:G protein-coupled receptor activity"/>
    <property type="evidence" value="ECO:0007669"/>
    <property type="project" value="UniProtKB-KW"/>
</dbReference>
<dbReference type="Proteomes" id="UP000187209">
    <property type="component" value="Unassembled WGS sequence"/>
</dbReference>
<feature type="transmembrane region" description="Helical" evidence="8">
    <location>
        <begin position="219"/>
        <end position="244"/>
    </location>
</feature>
<feature type="transmembrane region" description="Helical" evidence="8">
    <location>
        <begin position="78"/>
        <end position="102"/>
    </location>
</feature>
<protein>
    <recommendedName>
        <fullName evidence="9">G-protein coupled receptors family 2 profile 2 domain-containing protein</fullName>
    </recommendedName>
</protein>
<evidence type="ECO:0000256" key="8">
    <source>
        <dbReference type="SAM" id="Phobius"/>
    </source>
</evidence>
<proteinExistence type="predicted"/>
<evidence type="ECO:0000259" key="9">
    <source>
        <dbReference type="PROSITE" id="PS50261"/>
    </source>
</evidence>
<feature type="transmembrane region" description="Helical" evidence="8">
    <location>
        <begin position="152"/>
        <end position="171"/>
    </location>
</feature>
<evidence type="ECO:0000256" key="1">
    <source>
        <dbReference type="ARBA" id="ARBA00004141"/>
    </source>
</evidence>
<reference evidence="10 11" key="1">
    <citation type="submission" date="2016-11" db="EMBL/GenBank/DDBJ databases">
        <title>The macronuclear genome of Stentor coeruleus: a giant cell with tiny introns.</title>
        <authorList>
            <person name="Slabodnick M."/>
            <person name="Ruby J.G."/>
            <person name="Reiff S.B."/>
            <person name="Swart E.C."/>
            <person name="Gosai S."/>
            <person name="Prabakaran S."/>
            <person name="Witkowska E."/>
            <person name="Larue G.E."/>
            <person name="Fisher S."/>
            <person name="Freeman R.M."/>
            <person name="Gunawardena J."/>
            <person name="Chu W."/>
            <person name="Stover N.A."/>
            <person name="Gregory B.D."/>
            <person name="Nowacki M."/>
            <person name="Derisi J."/>
            <person name="Roy S.W."/>
            <person name="Marshall W.F."/>
            <person name="Sood P."/>
        </authorList>
    </citation>
    <scope>NUCLEOTIDE SEQUENCE [LARGE SCALE GENOMIC DNA]</scope>
    <source>
        <strain evidence="10">WM001</strain>
    </source>
</reference>
<evidence type="ECO:0000256" key="2">
    <source>
        <dbReference type="ARBA" id="ARBA00022692"/>
    </source>
</evidence>
<feature type="transmembrane region" description="Helical" evidence="8">
    <location>
        <begin position="114"/>
        <end position="132"/>
    </location>
</feature>
<keyword evidence="3 8" id="KW-1133">Transmembrane helix</keyword>
<dbReference type="PANTHER" id="PTHR23112:SF0">
    <property type="entry name" value="TRANSMEMBRANE PROTEIN 116"/>
    <property type="match status" value="1"/>
</dbReference>
<dbReference type="OrthoDB" id="18453at2759"/>
<comment type="caution">
    <text evidence="10">The sequence shown here is derived from an EMBL/GenBank/DDBJ whole genome shotgun (WGS) entry which is preliminary data.</text>
</comment>
<organism evidence="10 11">
    <name type="scientific">Stentor coeruleus</name>
    <dbReference type="NCBI Taxonomy" id="5963"/>
    <lineage>
        <taxon>Eukaryota</taxon>
        <taxon>Sar</taxon>
        <taxon>Alveolata</taxon>
        <taxon>Ciliophora</taxon>
        <taxon>Postciliodesmatophora</taxon>
        <taxon>Heterotrichea</taxon>
        <taxon>Heterotrichida</taxon>
        <taxon>Stentoridae</taxon>
        <taxon>Stentor</taxon>
    </lineage>
</organism>
<sequence>MEESYRKTIYTIIVVANSLSILSCLLILSIYILAKNLRIYAFKLVSILCIIDILKSLSMILPTYSLNSSDSMCKIQGIFVQFFTLASFMMTFITGLALYMCIYIRNDYISKANWFFGIIVFIFPFIGTLLPWYYNMFEKDRVWCWVGRDPIFWRIITFYGPLWLLNGINLWIYIKIIRKINEREHGSIKRLRIYPLILVLCYLPATIERTFEMVSYGDSIIMIIMMGVGDGLLGLANAICYGFTDHVKNYVFEKFCKKKNLSTHELLDYEKMMLE</sequence>
<keyword evidence="11" id="KW-1185">Reference proteome</keyword>
<keyword evidence="4" id="KW-0297">G-protein coupled receptor</keyword>
<dbReference type="InterPro" id="IPR022343">
    <property type="entry name" value="GCR1-cAMP_receptor"/>
</dbReference>
<feature type="domain" description="G-protein coupled receptors family 2 profile 2" evidence="9">
    <location>
        <begin position="9"/>
        <end position="180"/>
    </location>
</feature>
<dbReference type="PRINTS" id="PR02000">
    <property type="entry name" value="GCR1PLANT"/>
</dbReference>
<dbReference type="SMR" id="A0A1R2ARX5"/>
<dbReference type="PRINTS" id="PR02001">
    <property type="entry name" value="GCR1CAMPR"/>
</dbReference>
<dbReference type="GO" id="GO:0007166">
    <property type="term" value="P:cell surface receptor signaling pathway"/>
    <property type="evidence" value="ECO:0007669"/>
    <property type="project" value="InterPro"/>
</dbReference>
<dbReference type="InterPro" id="IPR022340">
    <property type="entry name" value="GPCR_GCR1_put"/>
</dbReference>
<dbReference type="GO" id="GO:0007189">
    <property type="term" value="P:adenylate cyclase-activating G protein-coupled receptor signaling pathway"/>
    <property type="evidence" value="ECO:0007669"/>
    <property type="project" value="TreeGrafter"/>
</dbReference>
<dbReference type="Pfam" id="PF05462">
    <property type="entry name" value="Dicty_CAR"/>
    <property type="match status" value="1"/>
</dbReference>
<comment type="subcellular location">
    <subcellularLocation>
        <location evidence="1">Membrane</location>
        <topology evidence="1">Multi-pass membrane protein</topology>
    </subcellularLocation>
</comment>
<dbReference type="EMBL" id="MPUH01001539">
    <property type="protein sequence ID" value="OMJ67236.1"/>
    <property type="molecule type" value="Genomic_DNA"/>
</dbReference>
<evidence type="ECO:0000256" key="6">
    <source>
        <dbReference type="ARBA" id="ARBA00023170"/>
    </source>
</evidence>
<dbReference type="InterPro" id="IPR017981">
    <property type="entry name" value="GPCR_2-like_7TM"/>
</dbReference>
<feature type="transmembrane region" description="Helical" evidence="8">
    <location>
        <begin position="45"/>
        <end position="66"/>
    </location>
</feature>